<organism evidence="3 4">
    <name type="scientific">Pisum sativum</name>
    <name type="common">Garden pea</name>
    <name type="synonym">Lathyrus oleraceus</name>
    <dbReference type="NCBI Taxonomy" id="3888"/>
    <lineage>
        <taxon>Eukaryota</taxon>
        <taxon>Viridiplantae</taxon>
        <taxon>Streptophyta</taxon>
        <taxon>Embryophyta</taxon>
        <taxon>Tracheophyta</taxon>
        <taxon>Spermatophyta</taxon>
        <taxon>Magnoliopsida</taxon>
        <taxon>eudicotyledons</taxon>
        <taxon>Gunneridae</taxon>
        <taxon>Pentapetalae</taxon>
        <taxon>rosids</taxon>
        <taxon>fabids</taxon>
        <taxon>Fabales</taxon>
        <taxon>Fabaceae</taxon>
        <taxon>Papilionoideae</taxon>
        <taxon>50 kb inversion clade</taxon>
        <taxon>NPAAA clade</taxon>
        <taxon>Hologalegina</taxon>
        <taxon>IRL clade</taxon>
        <taxon>Fabeae</taxon>
        <taxon>Lathyrus</taxon>
    </lineage>
</organism>
<proteinExistence type="predicted"/>
<dbReference type="Gene3D" id="1.10.287.110">
    <property type="entry name" value="DnaJ domain"/>
    <property type="match status" value="1"/>
</dbReference>
<feature type="domain" description="J" evidence="2">
    <location>
        <begin position="67"/>
        <end position="131"/>
    </location>
</feature>
<dbReference type="Gramene" id="Psat06G0400400-T1">
    <property type="protein sequence ID" value="KAI5398445.1"/>
    <property type="gene ID" value="KIW84_064004"/>
</dbReference>
<gene>
    <name evidence="3" type="ORF">KIW84_064004</name>
</gene>
<dbReference type="SMART" id="SM00271">
    <property type="entry name" value="DnaJ"/>
    <property type="match status" value="1"/>
</dbReference>
<evidence type="ECO:0000313" key="3">
    <source>
        <dbReference type="EMBL" id="KAI5398445.1"/>
    </source>
</evidence>
<protein>
    <recommendedName>
        <fullName evidence="2">J domain-containing protein</fullName>
    </recommendedName>
</protein>
<dbReference type="InterPro" id="IPR001623">
    <property type="entry name" value="DnaJ_domain"/>
</dbReference>
<dbReference type="Proteomes" id="UP001058974">
    <property type="component" value="Chromosome 6"/>
</dbReference>
<name>A0A9D4WAG3_PEA</name>
<accession>A0A9D4WAG3</accession>
<feature type="compositionally biased region" description="Polar residues" evidence="1">
    <location>
        <begin position="423"/>
        <end position="434"/>
    </location>
</feature>
<reference evidence="3 4" key="1">
    <citation type="journal article" date="2022" name="Nat. Genet.">
        <title>Improved pea reference genome and pan-genome highlight genomic features and evolutionary characteristics.</title>
        <authorList>
            <person name="Yang T."/>
            <person name="Liu R."/>
            <person name="Luo Y."/>
            <person name="Hu S."/>
            <person name="Wang D."/>
            <person name="Wang C."/>
            <person name="Pandey M.K."/>
            <person name="Ge S."/>
            <person name="Xu Q."/>
            <person name="Li N."/>
            <person name="Li G."/>
            <person name="Huang Y."/>
            <person name="Saxena R.K."/>
            <person name="Ji Y."/>
            <person name="Li M."/>
            <person name="Yan X."/>
            <person name="He Y."/>
            <person name="Liu Y."/>
            <person name="Wang X."/>
            <person name="Xiang C."/>
            <person name="Varshney R.K."/>
            <person name="Ding H."/>
            <person name="Gao S."/>
            <person name="Zong X."/>
        </authorList>
    </citation>
    <scope>NUCLEOTIDE SEQUENCE [LARGE SCALE GENOMIC DNA]</scope>
    <source>
        <strain evidence="3 4">cv. Zhongwan 6</strain>
    </source>
</reference>
<dbReference type="AlphaFoldDB" id="A0A9D4WAG3"/>
<evidence type="ECO:0000313" key="4">
    <source>
        <dbReference type="Proteomes" id="UP001058974"/>
    </source>
</evidence>
<keyword evidence="4" id="KW-1185">Reference proteome</keyword>
<dbReference type="EMBL" id="JAMSHJ010000006">
    <property type="protein sequence ID" value="KAI5398445.1"/>
    <property type="molecule type" value="Genomic_DNA"/>
</dbReference>
<feature type="compositionally biased region" description="Basic and acidic residues" evidence="1">
    <location>
        <begin position="385"/>
        <end position="403"/>
    </location>
</feature>
<dbReference type="PRINTS" id="PR00625">
    <property type="entry name" value="JDOMAIN"/>
</dbReference>
<feature type="compositionally biased region" description="Basic residues" evidence="1">
    <location>
        <begin position="343"/>
        <end position="352"/>
    </location>
</feature>
<dbReference type="Pfam" id="PF11926">
    <property type="entry name" value="DUF3444"/>
    <property type="match status" value="1"/>
</dbReference>
<dbReference type="CDD" id="cd06257">
    <property type="entry name" value="DnaJ"/>
    <property type="match status" value="1"/>
</dbReference>
<dbReference type="InterPro" id="IPR036869">
    <property type="entry name" value="J_dom_sf"/>
</dbReference>
<dbReference type="OrthoDB" id="10250354at2759"/>
<dbReference type="Pfam" id="PF00226">
    <property type="entry name" value="DnaJ"/>
    <property type="match status" value="1"/>
</dbReference>
<dbReference type="SUPFAM" id="SSF46565">
    <property type="entry name" value="Chaperone J-domain"/>
    <property type="match status" value="1"/>
</dbReference>
<feature type="compositionally biased region" description="Basic and acidic residues" evidence="1">
    <location>
        <begin position="284"/>
        <end position="294"/>
    </location>
</feature>
<feature type="compositionally biased region" description="Basic and acidic residues" evidence="1">
    <location>
        <begin position="318"/>
        <end position="334"/>
    </location>
</feature>
<dbReference type="InterPro" id="IPR024593">
    <property type="entry name" value="DUF3444"/>
</dbReference>
<dbReference type="PANTHER" id="PTHR45089:SF26">
    <property type="entry name" value="DNAJ HEAT SHOCK AMINO-TERMINAL DOMAIN PROTEIN"/>
    <property type="match status" value="1"/>
</dbReference>
<dbReference type="PANTHER" id="PTHR45089">
    <property type="entry name" value="DNAJ HEAT SHOCK AMINO-TERMINAL DOMAIN PROTEIN-RELATED"/>
    <property type="match status" value="1"/>
</dbReference>
<evidence type="ECO:0000256" key="1">
    <source>
        <dbReference type="SAM" id="MobiDB-lite"/>
    </source>
</evidence>
<feature type="compositionally biased region" description="Basic and acidic residues" evidence="1">
    <location>
        <begin position="412"/>
        <end position="422"/>
    </location>
</feature>
<feature type="region of interest" description="Disordered" evidence="1">
    <location>
        <begin position="242"/>
        <end position="437"/>
    </location>
</feature>
<dbReference type="PROSITE" id="PS50076">
    <property type="entry name" value="DNAJ_2"/>
    <property type="match status" value="1"/>
</dbReference>
<comment type="caution">
    <text evidence="3">The sequence shown here is derived from an EMBL/GenBank/DDBJ whole genome shotgun (WGS) entry which is preliminary data.</text>
</comment>
<sequence length="669" mass="75736">MECNKEEAVRAKQVAESRMQKGEYVEALKFAIKAKKLYPDVENIAQILAVCEVHSAALNKLYRAEMDWYGILQTEKLSEEAVIRKQYRRLALLLHPDKNKFAGAEAAFKLIGEANGVLNDQTKRILHDMKVRAHLQEMKVKGNLKAAVPNTSSHHSNGNVFAANQVPNATKHRKNVSSNVPCDPNLKLQTFWTACNHCNTRFQFYIYVKNRALVCQNCKKSFIAFGISQQTTSSYVPFGAPKAVPTQVPPNPGSTSKDEKPLGGGSEDTFVRSTPRMKTCDTGVGKDHKDEKSKSAYVPVSKPKESQASKNVGSKRVRQPEPDSKERFNTRNNDENQDPSRLNVRRSSRQKQHVSYVENHEDESYDATSKKPRKTESFNNDEVEEKNVSEETILRNTSKDEPSHVQGENVLESDHDPRRFKEQNGSPLNSNIPSSPEIIYCPDTDFNDFDKDKAKDSFAVNQLWAIYDTTDAMPRFYALVKKVASPFNLHITWLEADPYEDDEVDWNKADLPIACGKFKLANTQKTTDLGMFSHQIQCIKGNDKKSFIVYPKKGETWAIYSNWDINWSSNPENFLKREIAYVEIESDFSKNVGIEVSLLGKVKGFTSLFEKTGKNGENTFCILPKELYRFSHQIPSYKMSGDEREGVPRGCFELDPAALPADILEADEE</sequence>
<evidence type="ECO:0000259" key="2">
    <source>
        <dbReference type="PROSITE" id="PS50076"/>
    </source>
</evidence>